<sequence length="62" mass="6795">MHYPASPRAAVSSMTQIRRGGPLKGGLTMKKSGGSGLSGRRTLHPRNDLCRALEETLTRKRF</sequence>
<reference evidence="2 3" key="1">
    <citation type="submission" date="2018-01" db="EMBL/GenBank/DDBJ databases">
        <authorList>
            <person name="Gaut B.S."/>
            <person name="Morton B.R."/>
            <person name="Clegg M.T."/>
            <person name="Duvall M.R."/>
        </authorList>
    </citation>
    <scope>NUCLEOTIDE SEQUENCE [LARGE SCALE GENOMIC DNA]</scope>
    <source>
        <strain evidence="2">Cupriavidus taiwanensis LMG 19425</strain>
    </source>
</reference>
<organism evidence="2 3">
    <name type="scientific">Cupriavidus taiwanensis</name>
    <dbReference type="NCBI Taxonomy" id="164546"/>
    <lineage>
        <taxon>Bacteria</taxon>
        <taxon>Pseudomonadati</taxon>
        <taxon>Pseudomonadota</taxon>
        <taxon>Betaproteobacteria</taxon>
        <taxon>Burkholderiales</taxon>
        <taxon>Burkholderiaceae</taxon>
        <taxon>Cupriavidus</taxon>
    </lineage>
</organism>
<feature type="region of interest" description="Disordered" evidence="1">
    <location>
        <begin position="1"/>
        <end position="43"/>
    </location>
</feature>
<dbReference type="EMBL" id="LT991976">
    <property type="protein sequence ID" value="SPK74105.1"/>
    <property type="molecule type" value="Genomic_DNA"/>
</dbReference>
<dbReference type="AlphaFoldDB" id="A0A375ILE6"/>
<gene>
    <name evidence="2" type="ORF">CT19425_120347</name>
</gene>
<dbReference type="Proteomes" id="UP000255505">
    <property type="component" value="Chromosome I"/>
</dbReference>
<protein>
    <submittedName>
        <fullName evidence="2">Uncharacterized protein</fullName>
    </submittedName>
</protein>
<evidence type="ECO:0000313" key="3">
    <source>
        <dbReference type="Proteomes" id="UP000255505"/>
    </source>
</evidence>
<name>A0A375ILE6_9BURK</name>
<evidence type="ECO:0000256" key="1">
    <source>
        <dbReference type="SAM" id="MobiDB-lite"/>
    </source>
</evidence>
<evidence type="ECO:0000313" key="2">
    <source>
        <dbReference type="EMBL" id="SPK74105.1"/>
    </source>
</evidence>
<accession>A0A375ILE6</accession>
<proteinExistence type="predicted"/>